<accession>A0ABM6QNL8</accession>
<keyword evidence="8" id="KW-1185">Reference proteome</keyword>
<sequence length="427" mass="47660">MKRNFWRKVISGVAVAFMLTGMIGCSDSSNTAKEGSSSSSNKKVELKVGTWAGAQELKEFQAIVDKLNQQAKDYHLTIQSIPADYYKKIQTMAAAKQAPDLFWLSQEYIPMYAKLGVISPIDEYVKDHPEVNLDDYFEGPLKIGEVDGKLYGLPWINQPVMLYYNQTLFEKYGVELPKPNWTWEDFRKAAIKLTKDTNNDGKVDQFGTVVDGWPPIALWIWTYGGEIVDKDGKVRIDEPEAIEGIKMFDQLINKDKVTPSKTQAQNTGGPEMFKTGKVAMFFGGAGDDLEKQIGDAFKVGMTKVPHATKEATFSWIAATVMSSTTKNKEVAAEALIDLTNAIHEWKILPPTKSDLTNVAKIRPDKAYAIDVIKESSTISRGFNNQDKQNELDTAIWQQLYEPILLGKKSPEQAAKDAGNALRKILGQ</sequence>
<evidence type="ECO:0000256" key="1">
    <source>
        <dbReference type="ARBA" id="ARBA00022475"/>
    </source>
</evidence>
<keyword evidence="5" id="KW-0449">Lipoprotein</keyword>
<proteinExistence type="predicted"/>
<keyword evidence="1" id="KW-1003">Cell membrane</keyword>
<keyword evidence="4" id="KW-0564">Palmitate</keyword>
<keyword evidence="3" id="KW-0472">Membrane</keyword>
<feature type="chain" id="PRO_5046610921" evidence="6">
    <location>
        <begin position="24"/>
        <end position="427"/>
    </location>
</feature>
<evidence type="ECO:0000256" key="3">
    <source>
        <dbReference type="ARBA" id="ARBA00023136"/>
    </source>
</evidence>
<reference evidence="7 8" key="1">
    <citation type="submission" date="2018-02" db="EMBL/GenBank/DDBJ databases">
        <title>Complete genome and methylome analysis of Bacillus caldolyticus.</title>
        <authorList>
            <person name="Fomenkov A.I."/>
            <person name="Mersha F."/>
            <person name="Vincze T."/>
            <person name="Roberts R.J."/>
        </authorList>
    </citation>
    <scope>NUCLEOTIDE SEQUENCE [LARGE SCALE GENOMIC DNA]</scope>
    <source>
        <strain evidence="7 8">NEB414</strain>
    </source>
</reference>
<protein>
    <submittedName>
        <fullName evidence="7">Sugar ABC transporter substrate-binding protein</fullName>
    </submittedName>
</protein>
<dbReference type="InterPro" id="IPR006059">
    <property type="entry name" value="SBP"/>
</dbReference>
<dbReference type="EMBL" id="CP025074">
    <property type="protein sequence ID" value="AUI37058.1"/>
    <property type="molecule type" value="Genomic_DNA"/>
</dbReference>
<dbReference type="PANTHER" id="PTHR43649">
    <property type="entry name" value="ARABINOSE-BINDING PROTEIN-RELATED"/>
    <property type="match status" value="1"/>
</dbReference>
<evidence type="ECO:0000256" key="4">
    <source>
        <dbReference type="ARBA" id="ARBA00023139"/>
    </source>
</evidence>
<keyword evidence="2 6" id="KW-0732">Signal</keyword>
<evidence type="ECO:0000256" key="6">
    <source>
        <dbReference type="SAM" id="SignalP"/>
    </source>
</evidence>
<organism evidence="7 8">
    <name type="scientific">Bacillus caldolyticus</name>
    <dbReference type="NCBI Taxonomy" id="1394"/>
    <lineage>
        <taxon>Bacteria</taxon>
        <taxon>Bacillati</taxon>
        <taxon>Bacillota</taxon>
        <taxon>Bacilli</taxon>
        <taxon>Bacillales</taxon>
        <taxon>Anoxybacillaceae</taxon>
        <taxon>Geobacillus</taxon>
        <taxon>Geobacillus thermoleovorans group</taxon>
    </lineage>
</organism>
<evidence type="ECO:0000256" key="5">
    <source>
        <dbReference type="ARBA" id="ARBA00023288"/>
    </source>
</evidence>
<gene>
    <name evidence="7" type="ORF">CWI35_11560</name>
</gene>
<evidence type="ECO:0000313" key="8">
    <source>
        <dbReference type="Proteomes" id="UP000265462"/>
    </source>
</evidence>
<dbReference type="InterPro" id="IPR050490">
    <property type="entry name" value="Bact_solute-bd_prot1"/>
</dbReference>
<feature type="signal peptide" evidence="6">
    <location>
        <begin position="1"/>
        <end position="23"/>
    </location>
</feature>
<dbReference type="SUPFAM" id="SSF53850">
    <property type="entry name" value="Periplasmic binding protein-like II"/>
    <property type="match status" value="1"/>
</dbReference>
<evidence type="ECO:0000256" key="2">
    <source>
        <dbReference type="ARBA" id="ARBA00022729"/>
    </source>
</evidence>
<dbReference type="RefSeq" id="WP_060788615.1">
    <property type="nucleotide sequence ID" value="NZ_CP025074.1"/>
</dbReference>
<dbReference type="Proteomes" id="UP000265462">
    <property type="component" value="Chromosome"/>
</dbReference>
<dbReference type="PANTHER" id="PTHR43649:SF33">
    <property type="entry name" value="POLYGALACTURONAN_RHAMNOGALACTURONAN-BINDING PROTEIN YTCQ"/>
    <property type="match status" value="1"/>
</dbReference>
<evidence type="ECO:0000313" key="7">
    <source>
        <dbReference type="EMBL" id="AUI37058.1"/>
    </source>
</evidence>
<dbReference type="Pfam" id="PF01547">
    <property type="entry name" value="SBP_bac_1"/>
    <property type="match status" value="1"/>
</dbReference>
<dbReference type="Gene3D" id="3.40.190.10">
    <property type="entry name" value="Periplasmic binding protein-like II"/>
    <property type="match status" value="1"/>
</dbReference>
<dbReference type="CDD" id="cd13585">
    <property type="entry name" value="PBP2_TMBP_like"/>
    <property type="match status" value="1"/>
</dbReference>
<name>A0ABM6QNL8_BACCL</name>
<dbReference type="PROSITE" id="PS51257">
    <property type="entry name" value="PROKAR_LIPOPROTEIN"/>
    <property type="match status" value="1"/>
</dbReference>